<gene>
    <name evidence="1" type="ORF">V1477_015149</name>
</gene>
<dbReference type="AlphaFoldDB" id="A0ABD2BJF9"/>
<protein>
    <submittedName>
        <fullName evidence="1">Uncharacterized protein</fullName>
    </submittedName>
</protein>
<sequence length="140" mass="15099">MCSSLTRQRSIVDPSPVLTSVRSSDIKYGLRVGGWDESKDGMEDKGWRWRLGKFRGRQPRNSFRYENVILSWPMHREKVTLANDATSNGQNVAVAVDVAAAVAITVAVAVAAAAVATFTKGIPSAAFSGFRNILAALSSN</sequence>
<keyword evidence="2" id="KW-1185">Reference proteome</keyword>
<evidence type="ECO:0000313" key="2">
    <source>
        <dbReference type="Proteomes" id="UP001607303"/>
    </source>
</evidence>
<reference evidence="1 2" key="1">
    <citation type="journal article" date="2024" name="Ann. Entomol. Soc. Am.">
        <title>Genomic analyses of the southern and eastern yellowjacket wasps (Hymenoptera: Vespidae) reveal evolutionary signatures of social life.</title>
        <authorList>
            <person name="Catto M.A."/>
            <person name="Caine P.B."/>
            <person name="Orr S.E."/>
            <person name="Hunt B.G."/>
            <person name="Goodisman M.A.D."/>
        </authorList>
    </citation>
    <scope>NUCLEOTIDE SEQUENCE [LARGE SCALE GENOMIC DNA]</scope>
    <source>
        <strain evidence="1">232</strain>
        <tissue evidence="1">Head and thorax</tissue>
    </source>
</reference>
<organism evidence="1 2">
    <name type="scientific">Vespula maculifrons</name>
    <name type="common">Eastern yellow jacket</name>
    <name type="synonym">Wasp</name>
    <dbReference type="NCBI Taxonomy" id="7453"/>
    <lineage>
        <taxon>Eukaryota</taxon>
        <taxon>Metazoa</taxon>
        <taxon>Ecdysozoa</taxon>
        <taxon>Arthropoda</taxon>
        <taxon>Hexapoda</taxon>
        <taxon>Insecta</taxon>
        <taxon>Pterygota</taxon>
        <taxon>Neoptera</taxon>
        <taxon>Endopterygota</taxon>
        <taxon>Hymenoptera</taxon>
        <taxon>Apocrita</taxon>
        <taxon>Aculeata</taxon>
        <taxon>Vespoidea</taxon>
        <taxon>Vespidae</taxon>
        <taxon>Vespinae</taxon>
        <taxon>Vespula</taxon>
    </lineage>
</organism>
<evidence type="ECO:0000313" key="1">
    <source>
        <dbReference type="EMBL" id="KAL2732908.1"/>
    </source>
</evidence>
<comment type="caution">
    <text evidence="1">The sequence shown here is derived from an EMBL/GenBank/DDBJ whole genome shotgun (WGS) entry which is preliminary data.</text>
</comment>
<proteinExistence type="predicted"/>
<dbReference type="EMBL" id="JAYRBN010000075">
    <property type="protein sequence ID" value="KAL2732908.1"/>
    <property type="molecule type" value="Genomic_DNA"/>
</dbReference>
<dbReference type="Proteomes" id="UP001607303">
    <property type="component" value="Unassembled WGS sequence"/>
</dbReference>
<name>A0ABD2BJF9_VESMC</name>
<accession>A0ABD2BJF9</accession>